<dbReference type="EMBL" id="BAABFL010000048">
    <property type="protein sequence ID" value="GAA4648223.1"/>
    <property type="molecule type" value="Genomic_DNA"/>
</dbReference>
<protein>
    <recommendedName>
        <fullName evidence="2">AAA+ ATPase domain-containing protein</fullName>
    </recommendedName>
</protein>
<name>A0ABP8UWE3_9GAMM</name>
<dbReference type="Gene3D" id="3.40.50.300">
    <property type="entry name" value="P-loop containing nucleotide triphosphate hydrolases"/>
    <property type="match status" value="1"/>
</dbReference>
<dbReference type="PANTHER" id="PTHR42759:SF1">
    <property type="entry name" value="MAGNESIUM-CHELATASE SUBUNIT CHLD"/>
    <property type="match status" value="1"/>
</dbReference>
<evidence type="ECO:0000313" key="3">
    <source>
        <dbReference type="EMBL" id="GAA4648223.1"/>
    </source>
</evidence>
<dbReference type="PANTHER" id="PTHR42759">
    <property type="entry name" value="MOXR FAMILY PROTEIN"/>
    <property type="match status" value="1"/>
</dbReference>
<reference evidence="4" key="1">
    <citation type="journal article" date="2019" name="Int. J. Syst. Evol. Microbiol.">
        <title>The Global Catalogue of Microorganisms (GCM) 10K type strain sequencing project: providing services to taxonomists for standard genome sequencing and annotation.</title>
        <authorList>
            <consortium name="The Broad Institute Genomics Platform"/>
            <consortium name="The Broad Institute Genome Sequencing Center for Infectious Disease"/>
            <person name="Wu L."/>
            <person name="Ma J."/>
        </authorList>
    </citation>
    <scope>NUCLEOTIDE SEQUENCE [LARGE SCALE GENOMIC DNA]</scope>
    <source>
        <strain evidence="4">JCM 17805</strain>
    </source>
</reference>
<feature type="domain" description="AAA+ ATPase" evidence="2">
    <location>
        <begin position="315"/>
        <end position="473"/>
    </location>
</feature>
<gene>
    <name evidence="3" type="ORF">GCM10023116_04900</name>
</gene>
<dbReference type="Pfam" id="PF07728">
    <property type="entry name" value="AAA_5"/>
    <property type="match status" value="1"/>
</dbReference>
<dbReference type="InterPro" id="IPR050764">
    <property type="entry name" value="CbbQ/NirQ/NorQ/GpvN"/>
</dbReference>
<evidence type="ECO:0000256" key="1">
    <source>
        <dbReference type="SAM" id="Coils"/>
    </source>
</evidence>
<proteinExistence type="predicted"/>
<keyword evidence="1" id="KW-0175">Coiled coil</keyword>
<dbReference type="SMART" id="SM00382">
    <property type="entry name" value="AAA"/>
    <property type="match status" value="1"/>
</dbReference>
<evidence type="ECO:0000259" key="2">
    <source>
        <dbReference type="SMART" id="SM00382"/>
    </source>
</evidence>
<dbReference type="InterPro" id="IPR027417">
    <property type="entry name" value="P-loop_NTPase"/>
</dbReference>
<comment type="caution">
    <text evidence="3">The sequence shown here is derived from an EMBL/GenBank/DDBJ whole genome shotgun (WGS) entry which is preliminary data.</text>
</comment>
<organism evidence="3 4">
    <name type="scientific">Kistimonas scapharcae</name>
    <dbReference type="NCBI Taxonomy" id="1036133"/>
    <lineage>
        <taxon>Bacteria</taxon>
        <taxon>Pseudomonadati</taxon>
        <taxon>Pseudomonadota</taxon>
        <taxon>Gammaproteobacteria</taxon>
        <taxon>Oceanospirillales</taxon>
        <taxon>Endozoicomonadaceae</taxon>
        <taxon>Kistimonas</taxon>
    </lineage>
</organism>
<accession>A0ABP8UWE3</accession>
<dbReference type="CDD" id="cd00009">
    <property type="entry name" value="AAA"/>
    <property type="match status" value="1"/>
</dbReference>
<feature type="coiled-coil region" evidence="1">
    <location>
        <begin position="199"/>
        <end position="226"/>
    </location>
</feature>
<dbReference type="RefSeq" id="WP_345193622.1">
    <property type="nucleotide sequence ID" value="NZ_BAABFL010000048.1"/>
</dbReference>
<dbReference type="InterPro" id="IPR003593">
    <property type="entry name" value="AAA+_ATPase"/>
</dbReference>
<dbReference type="InterPro" id="IPR011704">
    <property type="entry name" value="ATPase_dyneun-rel_AAA"/>
</dbReference>
<evidence type="ECO:0000313" key="4">
    <source>
        <dbReference type="Proteomes" id="UP001500604"/>
    </source>
</evidence>
<dbReference type="SUPFAM" id="SSF52540">
    <property type="entry name" value="P-loop containing nucleoside triphosphate hydrolases"/>
    <property type="match status" value="1"/>
</dbReference>
<keyword evidence="4" id="KW-1185">Reference proteome</keyword>
<dbReference type="Proteomes" id="UP001500604">
    <property type="component" value="Unassembled WGS sequence"/>
</dbReference>
<sequence>MARDRSIGTTLPTLAQLAEHQADRALLCKWWHVVFKPCYVSHNWNSAGHDNSLIKSGAVKIAKFNATSFRDKLSDTSLLYMIFLVLDGYKPEDVFSQFMSAVNNTDEALFPSVEHFGRHNTWTPDLIEKMYETLEKNAGKGAGEADTMHEDSSDLHIDIDPALAKLADESSVIKAIDSLLQSAESPYSMDEIIQAVSATNAWKAQAKTLDKKVDELNHENGRLKRELRGAAAPMQGSFVASELGKDLSIPAGEVVFKKAAEVFCRDDAAKHLGKVLDFALPVFEWEDVHPWVPELDDSYHFDSKTLLPLLATLAAGKNAWLHGHTGTGKTTLIQQVAARLHWPVRRINFDGDISRFDLVGQTRLENDNGTTISTYVDCILPQAMQSPTILLLDELDAGRPDVLYALQNALDQGEFVITDDGARRIKANPFFRAVAACNTQGQGDESGLYPGTRVLSRALLNRFHKFIPIDYMCVEDEQGVLESNVSDLPEMVSDLLMTYVNEHRTAFTSVEITEPISLRNIIGAAEDYVFYEDLCGHEAAVRMAVDTNIIFRANEEDQIVLRGLAQRVFPGCGF</sequence>